<dbReference type="Gene3D" id="2.120.10.80">
    <property type="entry name" value="Kelch-type beta propeller"/>
    <property type="match status" value="1"/>
</dbReference>
<dbReference type="PANTHER" id="PTHR15549">
    <property type="entry name" value="PAIRED IMMUNOGLOBULIN-LIKE TYPE 2 RECEPTOR"/>
    <property type="match status" value="1"/>
</dbReference>
<name>A0AAI8YBW5_9PEZI</name>
<keyword evidence="2 6" id="KW-0812">Transmembrane</keyword>
<evidence type="ECO:0000256" key="5">
    <source>
        <dbReference type="SAM" id="MobiDB-lite"/>
    </source>
</evidence>
<keyword evidence="8" id="KW-1185">Reference proteome</keyword>
<evidence type="ECO:0000313" key="7">
    <source>
        <dbReference type="EMBL" id="CAJ2501569.1"/>
    </source>
</evidence>
<keyword evidence="3 6" id="KW-1133">Transmembrane helix</keyword>
<evidence type="ECO:0000256" key="6">
    <source>
        <dbReference type="SAM" id="Phobius"/>
    </source>
</evidence>
<evidence type="ECO:0000256" key="1">
    <source>
        <dbReference type="ARBA" id="ARBA00004167"/>
    </source>
</evidence>
<dbReference type="SUPFAM" id="SSF50965">
    <property type="entry name" value="Galactose oxidase, central domain"/>
    <property type="match status" value="1"/>
</dbReference>
<dbReference type="GO" id="GO:0071944">
    <property type="term" value="C:cell periphery"/>
    <property type="evidence" value="ECO:0007669"/>
    <property type="project" value="UniProtKB-ARBA"/>
</dbReference>
<comment type="subcellular location">
    <subcellularLocation>
        <location evidence="1">Membrane</location>
        <topology evidence="1">Single-pass membrane protein</topology>
    </subcellularLocation>
</comment>
<dbReference type="InterPro" id="IPR051694">
    <property type="entry name" value="Immunoregulatory_rcpt-like"/>
</dbReference>
<feature type="compositionally biased region" description="Polar residues" evidence="5">
    <location>
        <begin position="574"/>
        <end position="591"/>
    </location>
</feature>
<reference evidence="7" key="1">
    <citation type="submission" date="2023-10" db="EMBL/GenBank/DDBJ databases">
        <authorList>
            <person name="Hackl T."/>
        </authorList>
    </citation>
    <scope>NUCLEOTIDE SEQUENCE</scope>
</reference>
<dbReference type="InterPro" id="IPR011043">
    <property type="entry name" value="Gal_Oxase/kelch_b-propeller"/>
</dbReference>
<feature type="compositionally biased region" description="Polar residues" evidence="5">
    <location>
        <begin position="606"/>
        <end position="618"/>
    </location>
</feature>
<evidence type="ECO:0000313" key="8">
    <source>
        <dbReference type="Proteomes" id="UP001295740"/>
    </source>
</evidence>
<evidence type="ECO:0000256" key="3">
    <source>
        <dbReference type="ARBA" id="ARBA00022989"/>
    </source>
</evidence>
<dbReference type="Proteomes" id="UP001295740">
    <property type="component" value="Unassembled WGS sequence"/>
</dbReference>
<gene>
    <name evidence="7" type="ORF">KHLLAP_LOCUS2037</name>
</gene>
<protein>
    <submittedName>
        <fullName evidence="7">Uu.00g044220.m01.CDS01</fullName>
    </submittedName>
</protein>
<feature type="region of interest" description="Disordered" evidence="5">
    <location>
        <begin position="661"/>
        <end position="703"/>
    </location>
</feature>
<keyword evidence="4 6" id="KW-0472">Membrane</keyword>
<comment type="caution">
    <text evidence="7">The sequence shown here is derived from an EMBL/GenBank/DDBJ whole genome shotgun (WGS) entry which is preliminary data.</text>
</comment>
<dbReference type="EMBL" id="CAUWAG010000003">
    <property type="protein sequence ID" value="CAJ2501569.1"/>
    <property type="molecule type" value="Genomic_DNA"/>
</dbReference>
<proteinExistence type="predicted"/>
<dbReference type="GO" id="GO:0016020">
    <property type="term" value="C:membrane"/>
    <property type="evidence" value="ECO:0007669"/>
    <property type="project" value="UniProtKB-SubCell"/>
</dbReference>
<organism evidence="7 8">
    <name type="scientific">Anthostomella pinea</name>
    <dbReference type="NCBI Taxonomy" id="933095"/>
    <lineage>
        <taxon>Eukaryota</taxon>
        <taxon>Fungi</taxon>
        <taxon>Dikarya</taxon>
        <taxon>Ascomycota</taxon>
        <taxon>Pezizomycotina</taxon>
        <taxon>Sordariomycetes</taxon>
        <taxon>Xylariomycetidae</taxon>
        <taxon>Xylariales</taxon>
        <taxon>Xylariaceae</taxon>
        <taxon>Anthostomella</taxon>
    </lineage>
</organism>
<dbReference type="AlphaFoldDB" id="A0AAI8YBW5"/>
<feature type="region of interest" description="Disordered" evidence="5">
    <location>
        <begin position="339"/>
        <end position="370"/>
    </location>
</feature>
<feature type="region of interest" description="Disordered" evidence="5">
    <location>
        <begin position="520"/>
        <end position="545"/>
    </location>
</feature>
<feature type="compositionally biased region" description="Polar residues" evidence="5">
    <location>
        <begin position="536"/>
        <end position="545"/>
    </location>
</feature>
<accession>A0AAI8YBW5</accession>
<feature type="region of interest" description="Disordered" evidence="5">
    <location>
        <begin position="560"/>
        <end position="626"/>
    </location>
</feature>
<sequence>MSLPQPSVALTGSCSVIFEDTLYSYSGAGFQSLVLEQGGEWESLPDGESVDGAVCVGATPLDSATAGLFVVGGTSSSADYPGLQKFTFSTGKWETITPQVLVTKDRVYHSATYINSTDSILVYSGSTDGTPNLSQQTFTVGASEPHAVTAYQSDIVAPGVAPFLMPWSETQAVMIGGNPTNTKVTLFDPTASPPSWTDSGITLAEPLPKNSTLVKATIVKGDDNSKHLYTFDLTHSPNTVNRTVLVDGSGSPVTNAAPISHVSSRDLNANDWPEYNSTLVPDSIRTDYSMATDSDGMVVMSGGNKDDVLCIFNAKKNSWQNATALLVSDEVFSALSLPSASSSSTTTSAEPSATSAAETSAAATPTSDADSSLKPTVILGIVLGIVFGIAVVLIALLLLIRRQRKKHNFAEAGHARRASGTPAEKEFFPQEPAHDAAPASGDYFRGHNQQESAGSFSSMAILMGRVQKPATQRKASNGTQRSSVSSILNKQFKSTIGRPQPQSNPEPEFFPRDEKVSFAANTAEPKPRAGPPLNPDGSTRRSSGWNRYWSGGSALNILGFGNNGNNSRRETAASDESSQYSTMNRMTQDSATVPPLQVEGRPEFSRVNSGNPAVSQYNPRIGEGMSGQIERPVSAATSSGYSSGIPPSVHDNWDPTVVKKPWGTDRAPSSAYSQSHVGVPSSIYPTTSGPPGTSGPPTGISRQPQLHVASISTDMSWLNLGDNNPTGNGRAYH</sequence>
<evidence type="ECO:0000256" key="4">
    <source>
        <dbReference type="ARBA" id="ARBA00023136"/>
    </source>
</evidence>
<dbReference type="InterPro" id="IPR015915">
    <property type="entry name" value="Kelch-typ_b-propeller"/>
</dbReference>
<feature type="transmembrane region" description="Helical" evidence="6">
    <location>
        <begin position="377"/>
        <end position="400"/>
    </location>
</feature>
<evidence type="ECO:0000256" key="2">
    <source>
        <dbReference type="ARBA" id="ARBA00022692"/>
    </source>
</evidence>
<feature type="compositionally biased region" description="Low complexity" evidence="5">
    <location>
        <begin position="680"/>
        <end position="701"/>
    </location>
</feature>